<dbReference type="Gene3D" id="3.30.40.10">
    <property type="entry name" value="Zinc/RING finger domain, C3HC4 (zinc finger)"/>
    <property type="match status" value="1"/>
</dbReference>
<gene>
    <name evidence="2" type="primary">WBGene00104824</name>
</gene>
<evidence type="ECO:0000313" key="3">
    <source>
        <dbReference type="Proteomes" id="UP000005239"/>
    </source>
</evidence>
<accession>A0A8R1YAP2</accession>
<reference evidence="2" key="2">
    <citation type="submission" date="2022-06" db="UniProtKB">
        <authorList>
            <consortium name="EnsemblMetazoa"/>
        </authorList>
    </citation>
    <scope>IDENTIFICATION</scope>
    <source>
        <strain evidence="2">PS312</strain>
    </source>
</reference>
<dbReference type="OrthoDB" id="8062037at2759"/>
<organism evidence="2 3">
    <name type="scientific">Pristionchus pacificus</name>
    <name type="common">Parasitic nematode worm</name>
    <dbReference type="NCBI Taxonomy" id="54126"/>
    <lineage>
        <taxon>Eukaryota</taxon>
        <taxon>Metazoa</taxon>
        <taxon>Ecdysozoa</taxon>
        <taxon>Nematoda</taxon>
        <taxon>Chromadorea</taxon>
        <taxon>Rhabditida</taxon>
        <taxon>Rhabditina</taxon>
        <taxon>Diplogasteromorpha</taxon>
        <taxon>Diplogasteroidea</taxon>
        <taxon>Neodiplogasteridae</taxon>
        <taxon>Pristionchus</taxon>
    </lineage>
</organism>
<dbReference type="PANTHER" id="PTHR45969:SF69">
    <property type="entry name" value="FINGER DOMAIN PROTEIN, PUTATIVE (AFU_ORTHOLOGUE AFUA_3G12190)-RELATED"/>
    <property type="match status" value="1"/>
</dbReference>
<feature type="region of interest" description="Disordered" evidence="1">
    <location>
        <begin position="1"/>
        <end position="39"/>
    </location>
</feature>
<feature type="region of interest" description="Disordered" evidence="1">
    <location>
        <begin position="291"/>
        <end position="326"/>
    </location>
</feature>
<evidence type="ECO:0000256" key="1">
    <source>
        <dbReference type="SAM" id="MobiDB-lite"/>
    </source>
</evidence>
<dbReference type="PROSITE" id="PS50089">
    <property type="entry name" value="ZF_RING_2"/>
    <property type="match status" value="1"/>
</dbReference>
<reference evidence="3" key="1">
    <citation type="journal article" date="2008" name="Nat. Genet.">
        <title>The Pristionchus pacificus genome provides a unique perspective on nematode lifestyle and parasitism.</title>
        <authorList>
            <person name="Dieterich C."/>
            <person name="Clifton S.W."/>
            <person name="Schuster L.N."/>
            <person name="Chinwalla A."/>
            <person name="Delehaunty K."/>
            <person name="Dinkelacker I."/>
            <person name="Fulton L."/>
            <person name="Fulton R."/>
            <person name="Godfrey J."/>
            <person name="Minx P."/>
            <person name="Mitreva M."/>
            <person name="Roeseler W."/>
            <person name="Tian H."/>
            <person name="Witte H."/>
            <person name="Yang S.P."/>
            <person name="Wilson R.K."/>
            <person name="Sommer R.J."/>
        </authorList>
    </citation>
    <scope>NUCLEOTIDE SEQUENCE [LARGE SCALE GENOMIC DNA]</scope>
    <source>
        <strain evidence="3">PS312</strain>
    </source>
</reference>
<feature type="region of interest" description="Disordered" evidence="1">
    <location>
        <begin position="234"/>
        <end position="271"/>
    </location>
</feature>
<dbReference type="InterPro" id="IPR013083">
    <property type="entry name" value="Znf_RING/FYVE/PHD"/>
</dbReference>
<keyword evidence="3" id="KW-1185">Reference proteome</keyword>
<proteinExistence type="predicted"/>
<dbReference type="Proteomes" id="UP000005239">
    <property type="component" value="Unassembled WGS sequence"/>
</dbReference>
<protein>
    <submittedName>
        <fullName evidence="2">Zinc finger protein</fullName>
    </submittedName>
</protein>
<dbReference type="SUPFAM" id="SSF57850">
    <property type="entry name" value="RING/U-box"/>
    <property type="match status" value="1"/>
</dbReference>
<evidence type="ECO:0000313" key="2">
    <source>
        <dbReference type="EnsemblMetazoa" id="PPA15270.1"/>
    </source>
</evidence>
<dbReference type="InterPro" id="IPR001841">
    <property type="entry name" value="Znf_RING"/>
</dbReference>
<feature type="compositionally biased region" description="Basic and acidic residues" evidence="1">
    <location>
        <begin position="315"/>
        <end position="326"/>
    </location>
</feature>
<dbReference type="AlphaFoldDB" id="A0A454Y3G2"/>
<feature type="compositionally biased region" description="Acidic residues" evidence="1">
    <location>
        <begin position="247"/>
        <end position="264"/>
    </location>
</feature>
<dbReference type="SMART" id="SM00184">
    <property type="entry name" value="RING"/>
    <property type="match status" value="1"/>
</dbReference>
<name>A0A454Y3G2_PRIPA</name>
<dbReference type="Pfam" id="PF13639">
    <property type="entry name" value="zf-RING_2"/>
    <property type="match status" value="1"/>
</dbReference>
<sequence>MPAMTATTRRPRTAASAALSRIQKSAIDKAAPKPKKEKKEKETCTICMNDLSQTRQTKIACGHKFHRTCILNWLEKQLRSSDQACPNCRAPYGFIMNGRKKDNTIAAYGDHQQPTLWYIHRLVQARVQSDKRGMTKPIYKTHLELALRTELEKTMKLIRQLQAERAHFYANGYAPARQFVYDIDDEITKLADRKKIYKEMEILAGSIGKRLLPNRSPEVPWHLKAELREACGLSKPVREPTPIDSSDSSEYEIVEEEDESESDSDSGIPIFNGMRIHAPRIHSRRRYIIINDSDDEDDQENTSVAMRTGGRVPRHLLETREATSSQ</sequence>
<feature type="compositionally biased region" description="Low complexity" evidence="1">
    <location>
        <begin position="1"/>
        <end position="21"/>
    </location>
</feature>
<dbReference type="PANTHER" id="PTHR45969">
    <property type="entry name" value="RING ZINC FINGER PROTEIN-RELATED"/>
    <property type="match status" value="1"/>
</dbReference>
<dbReference type="EnsemblMetazoa" id="PPA15270.1">
    <property type="protein sequence ID" value="PPA15270.1"/>
    <property type="gene ID" value="WBGene00104824"/>
</dbReference>
<accession>A0A454Y3G2</accession>